<dbReference type="PROSITE" id="PS50800">
    <property type="entry name" value="SAP"/>
    <property type="match status" value="1"/>
</dbReference>
<dbReference type="InterPro" id="IPR003034">
    <property type="entry name" value="SAP_dom"/>
</dbReference>
<feature type="compositionally biased region" description="Acidic residues" evidence="1">
    <location>
        <begin position="10"/>
        <end position="20"/>
    </location>
</feature>
<sequence>MTDSSVLDISSDESSDEVSESSEYARDADSDVQVISSSDDSDDEDYQSDESDTEVEEESIEEEGHKNAETVVDQYDKVNKLLTEGGDLNGLKLEEIKAYLRNHGLRITGTKSVCIQRVHEYMKIKDGGCQKNYPSSSFVINCKGDVCTGDVVLFTQKVYEKYHLASRGGAQSPIGKRTIAGRVLKESYGAAKQQHTFTVEILWSTGMKPLPPLYPLLIKGRNLYRLQIYRQPWPNEVEREKVLAEKHARGTEARSVRAAARAKHGCKGHNYPQNSHRFEPPSKRRKLEKSNNQSSSQKPRSRSRKAKSFKTQWLPKEKCREENNGHPSVLAAPVGNIAVSVAPVAVRNQTQRINTRNASVTAGFSHGHDPFHGDGLHKQQMEVAFRNQIMHQHAANREEHGLQRFHPAASNPFSSNIRRPAVDPYVNPSSAQMPKYP</sequence>
<protein>
    <recommendedName>
        <fullName evidence="2">SAP domain-containing protein</fullName>
    </recommendedName>
</protein>
<feature type="compositionally biased region" description="Basic residues" evidence="1">
    <location>
        <begin position="299"/>
        <end position="308"/>
    </location>
</feature>
<name>A0AA38G888_TAXCH</name>
<dbReference type="AlphaFoldDB" id="A0AA38G888"/>
<feature type="region of interest" description="Disordered" evidence="1">
    <location>
        <begin position="1"/>
        <end position="64"/>
    </location>
</feature>
<dbReference type="PANTHER" id="PTHR35323:SF2">
    <property type="entry name" value="SAP DOMAIN-CONTAINING PROTEIN"/>
    <property type="match status" value="1"/>
</dbReference>
<evidence type="ECO:0000313" key="4">
    <source>
        <dbReference type="Proteomes" id="UP000824469"/>
    </source>
</evidence>
<gene>
    <name evidence="3" type="ORF">KI387_019591</name>
</gene>
<feature type="compositionally biased region" description="Acidic residues" evidence="1">
    <location>
        <begin position="39"/>
        <end position="61"/>
    </location>
</feature>
<dbReference type="PANTHER" id="PTHR35323">
    <property type="entry name" value="SAP DOMAIN-CONTAINING PROTEIN"/>
    <property type="match status" value="1"/>
</dbReference>
<dbReference type="Pfam" id="PF24766">
    <property type="entry name" value="DUF7699"/>
    <property type="match status" value="1"/>
</dbReference>
<feature type="domain" description="SAP" evidence="2">
    <location>
        <begin position="88"/>
        <end position="122"/>
    </location>
</feature>
<evidence type="ECO:0000313" key="3">
    <source>
        <dbReference type="EMBL" id="KAH9317822.1"/>
    </source>
</evidence>
<feature type="region of interest" description="Disordered" evidence="1">
    <location>
        <begin position="406"/>
        <end position="437"/>
    </location>
</feature>
<feature type="region of interest" description="Disordered" evidence="1">
    <location>
        <begin position="247"/>
        <end position="323"/>
    </location>
</feature>
<accession>A0AA38G888</accession>
<keyword evidence="4" id="KW-1185">Reference proteome</keyword>
<dbReference type="SMART" id="SM00513">
    <property type="entry name" value="SAP"/>
    <property type="match status" value="1"/>
</dbReference>
<feature type="compositionally biased region" description="Polar residues" evidence="1">
    <location>
        <begin position="427"/>
        <end position="437"/>
    </location>
</feature>
<evidence type="ECO:0000256" key="1">
    <source>
        <dbReference type="SAM" id="MobiDB-lite"/>
    </source>
</evidence>
<feature type="non-terminal residue" evidence="3">
    <location>
        <position position="437"/>
    </location>
</feature>
<proteinExistence type="predicted"/>
<comment type="caution">
    <text evidence="3">The sequence shown here is derived from an EMBL/GenBank/DDBJ whole genome shotgun (WGS) entry which is preliminary data.</text>
</comment>
<reference evidence="3 4" key="1">
    <citation type="journal article" date="2021" name="Nat. Plants">
        <title>The Taxus genome provides insights into paclitaxel biosynthesis.</title>
        <authorList>
            <person name="Xiong X."/>
            <person name="Gou J."/>
            <person name="Liao Q."/>
            <person name="Li Y."/>
            <person name="Zhou Q."/>
            <person name="Bi G."/>
            <person name="Li C."/>
            <person name="Du R."/>
            <person name="Wang X."/>
            <person name="Sun T."/>
            <person name="Guo L."/>
            <person name="Liang H."/>
            <person name="Lu P."/>
            <person name="Wu Y."/>
            <person name="Zhang Z."/>
            <person name="Ro D.K."/>
            <person name="Shang Y."/>
            <person name="Huang S."/>
            <person name="Yan J."/>
        </authorList>
    </citation>
    <scope>NUCLEOTIDE SEQUENCE [LARGE SCALE GENOMIC DNA]</scope>
    <source>
        <strain evidence="3">Ta-2019</strain>
    </source>
</reference>
<dbReference type="InterPro" id="IPR036361">
    <property type="entry name" value="SAP_dom_sf"/>
</dbReference>
<organism evidence="3 4">
    <name type="scientific">Taxus chinensis</name>
    <name type="common">Chinese yew</name>
    <name type="synonym">Taxus wallichiana var. chinensis</name>
    <dbReference type="NCBI Taxonomy" id="29808"/>
    <lineage>
        <taxon>Eukaryota</taxon>
        <taxon>Viridiplantae</taxon>
        <taxon>Streptophyta</taxon>
        <taxon>Embryophyta</taxon>
        <taxon>Tracheophyta</taxon>
        <taxon>Spermatophyta</taxon>
        <taxon>Pinopsida</taxon>
        <taxon>Pinidae</taxon>
        <taxon>Conifers II</taxon>
        <taxon>Cupressales</taxon>
        <taxon>Taxaceae</taxon>
        <taxon>Taxus</taxon>
    </lineage>
</organism>
<dbReference type="InterPro" id="IPR056116">
    <property type="entry name" value="DUF7699"/>
</dbReference>
<dbReference type="Pfam" id="PF02037">
    <property type="entry name" value="SAP"/>
    <property type="match status" value="1"/>
</dbReference>
<dbReference type="Proteomes" id="UP000824469">
    <property type="component" value="Unassembled WGS sequence"/>
</dbReference>
<dbReference type="EMBL" id="JAHRHJ020000004">
    <property type="protein sequence ID" value="KAH9317822.1"/>
    <property type="molecule type" value="Genomic_DNA"/>
</dbReference>
<dbReference type="OMA" id="WMPLNPV"/>
<dbReference type="SUPFAM" id="SSF68906">
    <property type="entry name" value="SAP domain"/>
    <property type="match status" value="1"/>
</dbReference>
<evidence type="ECO:0000259" key="2">
    <source>
        <dbReference type="PROSITE" id="PS50800"/>
    </source>
</evidence>